<feature type="transmembrane region" description="Helical" evidence="8">
    <location>
        <begin position="69"/>
        <end position="89"/>
    </location>
</feature>
<dbReference type="InterPro" id="IPR002781">
    <property type="entry name" value="TM_pro_TauE-like"/>
</dbReference>
<feature type="transmembrane region" description="Helical" evidence="8">
    <location>
        <begin position="96"/>
        <end position="113"/>
    </location>
</feature>
<organism evidence="9 10">
    <name type="scientific">Desulfosarcina widdelii</name>
    <dbReference type="NCBI Taxonomy" id="947919"/>
    <lineage>
        <taxon>Bacteria</taxon>
        <taxon>Pseudomonadati</taxon>
        <taxon>Thermodesulfobacteriota</taxon>
        <taxon>Desulfobacteria</taxon>
        <taxon>Desulfobacterales</taxon>
        <taxon>Desulfosarcinaceae</taxon>
        <taxon>Desulfosarcina</taxon>
    </lineage>
</organism>
<evidence type="ECO:0000313" key="10">
    <source>
        <dbReference type="Proteomes" id="UP000427769"/>
    </source>
</evidence>
<keyword evidence="7 8" id="KW-0472">Membrane</keyword>
<dbReference type="RefSeq" id="WP_155305353.1">
    <property type="nucleotide sequence ID" value="NZ_AP021875.1"/>
</dbReference>
<feature type="transmembrane region" description="Helical" evidence="8">
    <location>
        <begin position="44"/>
        <end position="63"/>
    </location>
</feature>
<keyword evidence="6 8" id="KW-1133">Transmembrane helix</keyword>
<proteinExistence type="inferred from homology"/>
<comment type="similarity">
    <text evidence="2 8">Belongs to the 4-toluene sulfonate uptake permease (TSUP) (TC 2.A.102) family.</text>
</comment>
<dbReference type="KEGG" id="dwd:DSCW_39470"/>
<comment type="subcellular location">
    <subcellularLocation>
        <location evidence="1 8">Cell membrane</location>
        <topology evidence="1 8">Multi-pass membrane protein</topology>
    </subcellularLocation>
</comment>
<keyword evidence="5 8" id="KW-0812">Transmembrane</keyword>
<dbReference type="InterPro" id="IPR052017">
    <property type="entry name" value="TSUP"/>
</dbReference>
<dbReference type="EMBL" id="AP021875">
    <property type="protein sequence ID" value="BBO76530.1"/>
    <property type="molecule type" value="Genomic_DNA"/>
</dbReference>
<keyword evidence="4 8" id="KW-1003">Cell membrane</keyword>
<reference evidence="9 10" key="1">
    <citation type="submission" date="2019-11" db="EMBL/GenBank/DDBJ databases">
        <title>Comparative genomics of hydrocarbon-degrading Desulfosarcina strains.</title>
        <authorList>
            <person name="Watanabe M."/>
            <person name="Kojima H."/>
            <person name="Fukui M."/>
        </authorList>
    </citation>
    <scope>NUCLEOTIDE SEQUENCE [LARGE SCALE GENOMIC DNA]</scope>
    <source>
        <strain evidence="9 10">PP31</strain>
    </source>
</reference>
<feature type="transmembrane region" description="Helical" evidence="8">
    <location>
        <begin position="226"/>
        <end position="243"/>
    </location>
</feature>
<evidence type="ECO:0000313" key="9">
    <source>
        <dbReference type="EMBL" id="BBO76530.1"/>
    </source>
</evidence>
<dbReference type="PANTHER" id="PTHR30269">
    <property type="entry name" value="TRANSMEMBRANE PROTEIN YFCA"/>
    <property type="match status" value="1"/>
</dbReference>
<evidence type="ECO:0000256" key="8">
    <source>
        <dbReference type="RuleBase" id="RU363041"/>
    </source>
</evidence>
<sequence length="247" mass="25920">MDAPLALFIAFTILVAGCVRGYGGFGFSMITVAALSLVLPPERIVPMILILEVGASLLLLPGAWSSVNWLALAWMLLGVGIGTPLGVWLLGNVSPACMKTSVAAIIFALAFILRKDVVVRRRPGRVQTVLTGTASGILNGAAAIGGPPAVLFFFSSPAGATVSRASLIAYFLLTDILAAGTCLAAGLMTVDHARQALLMLVPMAVGLLAGQRMFHRTSETVFRKRVLLCLMGLSVLTLIKALWEMAS</sequence>
<dbReference type="OrthoDB" id="5431279at2"/>
<accession>A0A5K7Z707</accession>
<dbReference type="GO" id="GO:0005886">
    <property type="term" value="C:plasma membrane"/>
    <property type="evidence" value="ECO:0007669"/>
    <property type="project" value="UniProtKB-SubCell"/>
</dbReference>
<evidence type="ECO:0000256" key="1">
    <source>
        <dbReference type="ARBA" id="ARBA00004651"/>
    </source>
</evidence>
<evidence type="ECO:0000256" key="7">
    <source>
        <dbReference type="ARBA" id="ARBA00023136"/>
    </source>
</evidence>
<evidence type="ECO:0000256" key="4">
    <source>
        <dbReference type="ARBA" id="ARBA00022475"/>
    </source>
</evidence>
<dbReference type="AlphaFoldDB" id="A0A5K7Z707"/>
<evidence type="ECO:0000256" key="6">
    <source>
        <dbReference type="ARBA" id="ARBA00022989"/>
    </source>
</evidence>
<gene>
    <name evidence="9" type="ORF">DSCW_39470</name>
</gene>
<dbReference type="Pfam" id="PF01925">
    <property type="entry name" value="TauE"/>
    <property type="match status" value="1"/>
</dbReference>
<protein>
    <recommendedName>
        <fullName evidence="8">Probable membrane transporter protein</fullName>
    </recommendedName>
</protein>
<dbReference type="PANTHER" id="PTHR30269:SF37">
    <property type="entry name" value="MEMBRANE TRANSPORTER PROTEIN"/>
    <property type="match status" value="1"/>
</dbReference>
<name>A0A5K7Z707_9BACT</name>
<evidence type="ECO:0000256" key="5">
    <source>
        <dbReference type="ARBA" id="ARBA00022692"/>
    </source>
</evidence>
<keyword evidence="3" id="KW-0813">Transport</keyword>
<feature type="transmembrane region" description="Helical" evidence="8">
    <location>
        <begin position="167"/>
        <end position="190"/>
    </location>
</feature>
<dbReference type="Proteomes" id="UP000427769">
    <property type="component" value="Chromosome"/>
</dbReference>
<keyword evidence="10" id="KW-1185">Reference proteome</keyword>
<feature type="transmembrane region" description="Helical" evidence="8">
    <location>
        <begin position="133"/>
        <end position="155"/>
    </location>
</feature>
<evidence type="ECO:0000256" key="3">
    <source>
        <dbReference type="ARBA" id="ARBA00022448"/>
    </source>
</evidence>
<evidence type="ECO:0000256" key="2">
    <source>
        <dbReference type="ARBA" id="ARBA00009142"/>
    </source>
</evidence>
<feature type="transmembrane region" description="Helical" evidence="8">
    <location>
        <begin position="6"/>
        <end position="37"/>
    </location>
</feature>